<organism evidence="1 2">
    <name type="scientific">Tenacibaculum phage pT24</name>
    <dbReference type="NCBI Taxonomy" id="1880590"/>
    <lineage>
        <taxon>Viruses</taxon>
        <taxon>Duplodnaviria</taxon>
        <taxon>Heunggongvirae</taxon>
        <taxon>Uroviricota</taxon>
        <taxon>Caudoviricetes</taxon>
        <taxon>Kungbxnavirus</taxon>
        <taxon>Kungbxnavirus pT24</taxon>
    </lineage>
</organism>
<proteinExistence type="predicted"/>
<keyword evidence="2" id="KW-1185">Reference proteome</keyword>
<sequence length="83" mass="9909">MENIHKIELVVYIYYNDENEIEVCTIDGEVLGIFSEIQVHHFLRAVKRGNKNHYTFEDNINNSDRLLWSVSKKRLNDMINVNR</sequence>
<name>A0A1B4XWQ1_9CAUD</name>
<gene>
    <name evidence="1" type="ORF">BPT24_094</name>
</gene>
<dbReference type="EMBL" id="LC168164">
    <property type="protein sequence ID" value="BAV39219.1"/>
    <property type="molecule type" value="Genomic_DNA"/>
</dbReference>
<reference evidence="1 2" key="1">
    <citation type="submission" date="2016-07" db="EMBL/GenBank/DDBJ databases">
        <title>Characterization of three bacteriophages infecting bacteria isolated from shrimp culture pond water.</title>
        <authorList>
            <person name="Khoa H.V."/>
        </authorList>
    </citation>
    <scope>NUCLEOTIDE SEQUENCE [LARGE SCALE GENOMIC DNA]</scope>
</reference>
<accession>A0A1B4XWQ1</accession>
<protein>
    <submittedName>
        <fullName evidence="1">Uncharacterized protein</fullName>
    </submittedName>
</protein>
<evidence type="ECO:0000313" key="2">
    <source>
        <dbReference type="Proteomes" id="UP000224877"/>
    </source>
</evidence>
<dbReference type="Proteomes" id="UP000224877">
    <property type="component" value="Segment"/>
</dbReference>
<evidence type="ECO:0000313" key="1">
    <source>
        <dbReference type="EMBL" id="BAV39219.1"/>
    </source>
</evidence>